<dbReference type="Proteomes" id="UP000255425">
    <property type="component" value="Unassembled WGS sequence"/>
</dbReference>
<proteinExistence type="predicted"/>
<evidence type="ECO:0000313" key="2">
    <source>
        <dbReference type="EMBL" id="SUM71831.1"/>
    </source>
</evidence>
<accession>A0A380H5R5</accession>
<gene>
    <name evidence="2" type="ORF">NCTC11807_01594</name>
</gene>
<keyword evidence="3" id="KW-1185">Reference proteome</keyword>
<name>A0A380H5R5_9STAP</name>
<dbReference type="EMBL" id="UHDZ01000001">
    <property type="protein sequence ID" value="SUM71831.1"/>
    <property type="molecule type" value="Genomic_DNA"/>
</dbReference>
<evidence type="ECO:0000256" key="1">
    <source>
        <dbReference type="SAM" id="MobiDB-lite"/>
    </source>
</evidence>
<evidence type="ECO:0000313" key="3">
    <source>
        <dbReference type="Proteomes" id="UP000255425"/>
    </source>
</evidence>
<feature type="region of interest" description="Disordered" evidence="1">
    <location>
        <begin position="1"/>
        <end position="20"/>
    </location>
</feature>
<sequence length="51" mass="5722">MSQTEYQIDPGNIASNSEETSAVSKISYEIENANNSGLKKEKFNDQIEKLQ</sequence>
<organism evidence="2 3">
    <name type="scientific">Staphylococcus saccharolyticus</name>
    <dbReference type="NCBI Taxonomy" id="33028"/>
    <lineage>
        <taxon>Bacteria</taxon>
        <taxon>Bacillati</taxon>
        <taxon>Bacillota</taxon>
        <taxon>Bacilli</taxon>
        <taxon>Bacillales</taxon>
        <taxon>Staphylococcaceae</taxon>
        <taxon>Staphylococcus</taxon>
    </lineage>
</organism>
<dbReference type="AlphaFoldDB" id="A0A380H5R5"/>
<protein>
    <submittedName>
        <fullName evidence="2">Uncharacterized protein</fullName>
    </submittedName>
</protein>
<reference evidence="2 3" key="1">
    <citation type="submission" date="2018-06" db="EMBL/GenBank/DDBJ databases">
        <authorList>
            <consortium name="Pathogen Informatics"/>
            <person name="Doyle S."/>
        </authorList>
    </citation>
    <scope>NUCLEOTIDE SEQUENCE [LARGE SCALE GENOMIC DNA]</scope>
    <source>
        <strain evidence="2 3">NCTC11807</strain>
    </source>
</reference>